<dbReference type="Pfam" id="PF00211">
    <property type="entry name" value="Guanylate_cyc"/>
    <property type="match status" value="1"/>
</dbReference>
<evidence type="ECO:0000259" key="1">
    <source>
        <dbReference type="PROSITE" id="PS50125"/>
    </source>
</evidence>
<dbReference type="PANTHER" id="PTHR43433">
    <property type="entry name" value="HYDROLASE, ALPHA/BETA FOLD FAMILY PROTEIN"/>
    <property type="match status" value="1"/>
</dbReference>
<dbReference type="GO" id="GO:0035556">
    <property type="term" value="P:intracellular signal transduction"/>
    <property type="evidence" value="ECO:0007669"/>
    <property type="project" value="InterPro"/>
</dbReference>
<name>A0A848H4H7_9BURK</name>
<sequence length="449" mass="48016">MTPPEVKYLSTADGSIAYQSFGAGTGCLVVVPGLLTHIEAVWSRPEPSRLFLALARFTRVVLLDKRGIGLSDPSPITPNDLTQGRARDLASLMDALGLERAAFMGIAGGGSAVLSFASANPGRVDALVLYASWAHTSVPGYPDGVPAPVQEKYLRLLAQRWGNDANPAWLEAIAPALAQDADYRLWLAHAQRLAASPARACALSAASAQVDLRDILPAIQARTLVMHASGDQVVPVDYSRELAARIPGARYVELQSRDHFPHTTENCSEIAGAIQEFLTGKAPGEAAHRRVATIVVADVADSTRTLAELGNQRWADVLEQLHAGLREQVRHHGGEVVDTAGDGILAVFEGPRQAVRCAEAMLRYVRTLDLEARAGVHTGEVEVRGGQVMGLAVHTAARIAALAGCGEVLASRTIKDLLAGSPLAFTQRGTHSLRGVPDRWELYRVRELD</sequence>
<keyword evidence="2" id="KW-0378">Hydrolase</keyword>
<reference evidence="2 3" key="1">
    <citation type="submission" date="2020-04" db="EMBL/GenBank/DDBJ databases">
        <title>Ramlibacter sp. G-1-2-2 isolated from soil.</title>
        <authorList>
            <person name="Dahal R.H."/>
        </authorList>
    </citation>
    <scope>NUCLEOTIDE SEQUENCE [LARGE SCALE GENOMIC DNA]</scope>
    <source>
        <strain evidence="2 3">G-1-2-2</strain>
    </source>
</reference>
<dbReference type="InterPro" id="IPR050471">
    <property type="entry name" value="AB_hydrolase"/>
</dbReference>
<dbReference type="SMART" id="SM00044">
    <property type="entry name" value="CYCc"/>
    <property type="match status" value="1"/>
</dbReference>
<dbReference type="PROSITE" id="PS51257">
    <property type="entry name" value="PROKAR_LIPOPROTEIN"/>
    <property type="match status" value="1"/>
</dbReference>
<dbReference type="PRINTS" id="PR00111">
    <property type="entry name" value="ABHYDROLASE"/>
</dbReference>
<dbReference type="InterPro" id="IPR001054">
    <property type="entry name" value="A/G_cyclase"/>
</dbReference>
<dbReference type="InterPro" id="IPR000073">
    <property type="entry name" value="AB_hydrolase_1"/>
</dbReference>
<dbReference type="AlphaFoldDB" id="A0A848H4H7"/>
<protein>
    <submittedName>
        <fullName evidence="2">Alpha/beta fold hydrolase</fullName>
    </submittedName>
</protein>
<organism evidence="2 3">
    <name type="scientific">Ramlibacter agri</name>
    <dbReference type="NCBI Taxonomy" id="2728837"/>
    <lineage>
        <taxon>Bacteria</taxon>
        <taxon>Pseudomonadati</taxon>
        <taxon>Pseudomonadota</taxon>
        <taxon>Betaproteobacteria</taxon>
        <taxon>Burkholderiales</taxon>
        <taxon>Comamonadaceae</taxon>
        <taxon>Ramlibacter</taxon>
    </lineage>
</organism>
<dbReference type="InterPro" id="IPR029058">
    <property type="entry name" value="AB_hydrolase_fold"/>
</dbReference>
<dbReference type="Gene3D" id="3.30.70.1230">
    <property type="entry name" value="Nucleotide cyclase"/>
    <property type="match status" value="1"/>
</dbReference>
<dbReference type="GO" id="GO:0016787">
    <property type="term" value="F:hydrolase activity"/>
    <property type="evidence" value="ECO:0007669"/>
    <property type="project" value="UniProtKB-KW"/>
</dbReference>
<dbReference type="GO" id="GO:0004016">
    <property type="term" value="F:adenylate cyclase activity"/>
    <property type="evidence" value="ECO:0007669"/>
    <property type="project" value="UniProtKB-ARBA"/>
</dbReference>
<feature type="domain" description="Guanylate cyclase" evidence="1">
    <location>
        <begin position="293"/>
        <end position="400"/>
    </location>
</feature>
<evidence type="ECO:0000313" key="3">
    <source>
        <dbReference type="Proteomes" id="UP000541185"/>
    </source>
</evidence>
<keyword evidence="3" id="KW-1185">Reference proteome</keyword>
<dbReference type="InterPro" id="IPR029787">
    <property type="entry name" value="Nucleotide_cyclase"/>
</dbReference>
<dbReference type="SUPFAM" id="SSF53474">
    <property type="entry name" value="alpha/beta-Hydrolases"/>
    <property type="match status" value="1"/>
</dbReference>
<dbReference type="EMBL" id="JABBFX010000001">
    <property type="protein sequence ID" value="NML42658.1"/>
    <property type="molecule type" value="Genomic_DNA"/>
</dbReference>
<dbReference type="PROSITE" id="PS50125">
    <property type="entry name" value="GUANYLATE_CYCLASE_2"/>
    <property type="match status" value="1"/>
</dbReference>
<dbReference type="GO" id="GO:0009190">
    <property type="term" value="P:cyclic nucleotide biosynthetic process"/>
    <property type="evidence" value="ECO:0007669"/>
    <property type="project" value="InterPro"/>
</dbReference>
<accession>A0A848H4H7</accession>
<dbReference type="CDD" id="cd07302">
    <property type="entry name" value="CHD"/>
    <property type="match status" value="1"/>
</dbReference>
<dbReference type="Pfam" id="PF00561">
    <property type="entry name" value="Abhydrolase_1"/>
    <property type="match status" value="1"/>
</dbReference>
<dbReference type="Gene3D" id="3.40.50.1820">
    <property type="entry name" value="alpha/beta hydrolase"/>
    <property type="match status" value="1"/>
</dbReference>
<dbReference type="Proteomes" id="UP000541185">
    <property type="component" value="Unassembled WGS sequence"/>
</dbReference>
<dbReference type="PANTHER" id="PTHR43433:SF8">
    <property type="entry name" value="BIFUNCTIONAL LIPASE_ADENYLATE CYCLASE LIPJ"/>
    <property type="match status" value="1"/>
</dbReference>
<proteinExistence type="predicted"/>
<comment type="caution">
    <text evidence="2">The sequence shown here is derived from an EMBL/GenBank/DDBJ whole genome shotgun (WGS) entry which is preliminary data.</text>
</comment>
<dbReference type="SUPFAM" id="SSF55073">
    <property type="entry name" value="Nucleotide cyclase"/>
    <property type="match status" value="1"/>
</dbReference>
<evidence type="ECO:0000313" key="2">
    <source>
        <dbReference type="EMBL" id="NML42658.1"/>
    </source>
</evidence>
<gene>
    <name evidence="2" type="ORF">HHL11_02775</name>
</gene>